<gene>
    <name evidence="2" type="ORF">VNI00_001091</name>
</gene>
<accession>A0AAW0E7W8</accession>
<dbReference type="EMBL" id="JAYKXP010000003">
    <property type="protein sequence ID" value="KAK7060326.1"/>
    <property type="molecule type" value="Genomic_DNA"/>
</dbReference>
<keyword evidence="3" id="KW-1185">Reference proteome</keyword>
<evidence type="ECO:0000313" key="2">
    <source>
        <dbReference type="EMBL" id="KAK7060326.1"/>
    </source>
</evidence>
<sequence>MQIVKGHVSERISVDQIRFRISKLFRKHQHLTGTKQTKRALEKGYKWLNIFQLAQAGDIKWQRVLQRYDRAIASKVEQARLNKMLDAELEWQQRLKNRPIFTGTIIRSTPFNRPLLRMKPQHPSISGMITKRMKTKERRFEKLNELAEYKDMVIKEKEFEQRLLGPNAKVWAGEAIRDWLTPISQNAKALHAKLHETLDKFMAPYPEELIRKAKEARKNKVMNKTNERERERRGEILNSTMKRTRTGLPAHLLAKLSEEEIKEELIVRRSRSEVGYVGHLKKRKGYKLKTPKHGPEGKTWSVIDGAWSSEEDAQRLLDSYKEITKANQSRRQTDGPVDGVEKS</sequence>
<comment type="caution">
    <text evidence="2">The sequence shown here is derived from an EMBL/GenBank/DDBJ whole genome shotgun (WGS) entry which is preliminary data.</text>
</comment>
<evidence type="ECO:0000256" key="1">
    <source>
        <dbReference type="SAM" id="MobiDB-lite"/>
    </source>
</evidence>
<proteinExistence type="predicted"/>
<dbReference type="AlphaFoldDB" id="A0AAW0E7W8"/>
<feature type="region of interest" description="Disordered" evidence="1">
    <location>
        <begin position="323"/>
        <end position="343"/>
    </location>
</feature>
<reference evidence="2 3" key="1">
    <citation type="submission" date="2024-01" db="EMBL/GenBank/DDBJ databases">
        <title>A draft genome for a cacao thread blight-causing isolate of Paramarasmius palmivorus.</title>
        <authorList>
            <person name="Baruah I.K."/>
            <person name="Bukari Y."/>
            <person name="Amoako-Attah I."/>
            <person name="Meinhardt L.W."/>
            <person name="Bailey B.A."/>
            <person name="Cohen S.P."/>
        </authorList>
    </citation>
    <scope>NUCLEOTIDE SEQUENCE [LARGE SCALE GENOMIC DNA]</scope>
    <source>
        <strain evidence="2 3">GH-12</strain>
    </source>
</reference>
<evidence type="ECO:0000313" key="3">
    <source>
        <dbReference type="Proteomes" id="UP001383192"/>
    </source>
</evidence>
<protein>
    <submittedName>
        <fullName evidence="2">Uncharacterized protein</fullName>
    </submittedName>
</protein>
<dbReference type="Proteomes" id="UP001383192">
    <property type="component" value="Unassembled WGS sequence"/>
</dbReference>
<organism evidence="2 3">
    <name type="scientific">Paramarasmius palmivorus</name>
    <dbReference type="NCBI Taxonomy" id="297713"/>
    <lineage>
        <taxon>Eukaryota</taxon>
        <taxon>Fungi</taxon>
        <taxon>Dikarya</taxon>
        <taxon>Basidiomycota</taxon>
        <taxon>Agaricomycotina</taxon>
        <taxon>Agaricomycetes</taxon>
        <taxon>Agaricomycetidae</taxon>
        <taxon>Agaricales</taxon>
        <taxon>Marasmiineae</taxon>
        <taxon>Marasmiaceae</taxon>
        <taxon>Paramarasmius</taxon>
    </lineage>
</organism>
<name>A0AAW0E7W8_9AGAR</name>